<dbReference type="RefSeq" id="WP_110358809.1">
    <property type="nucleotide sequence ID" value="NZ_QFLI01000001.1"/>
</dbReference>
<sequence length="216" mass="25198">MEKSIENIWNEGFLNKECVVIPKLNNLYSQKSKHLIEKFKRMGKNNLYGIVIGATFMLLVSFFLKIPIIGSFFFLLLMLVVWVGKKQSDKLEELDISLNSYQYLKAFDAWLKKAISQYMKIFKFLYPLLFLAIILGTLYADMNPFLKERTIDKIMSDPDTYLLYGLPIFYLLPMGIFLILVTIFSGKLYLFDIGLIYGNIFRKLEETIADMEELQG</sequence>
<feature type="transmembrane region" description="Helical" evidence="1">
    <location>
        <begin position="121"/>
        <end position="140"/>
    </location>
</feature>
<accession>A0A2V4A208</accession>
<keyword evidence="3" id="KW-1185">Reference proteome</keyword>
<dbReference type="Proteomes" id="UP000248079">
    <property type="component" value="Unassembled WGS sequence"/>
</dbReference>
<dbReference type="EMBL" id="QFLI01000001">
    <property type="protein sequence ID" value="PXY02648.1"/>
    <property type="molecule type" value="Genomic_DNA"/>
</dbReference>
<comment type="caution">
    <text evidence="2">The sequence shown here is derived from an EMBL/GenBank/DDBJ whole genome shotgun (WGS) entry which is preliminary data.</text>
</comment>
<proteinExistence type="predicted"/>
<reference evidence="2 3" key="1">
    <citation type="submission" date="2018-05" db="EMBL/GenBank/DDBJ databases">
        <title>Marinifilum breve JC075T sp. nov., a marine bacterium isolated from Yongle Blue Hole in the South China Sea.</title>
        <authorList>
            <person name="Fu T."/>
        </authorList>
    </citation>
    <scope>NUCLEOTIDE SEQUENCE [LARGE SCALE GENOMIC DNA]</scope>
    <source>
        <strain evidence="2 3">JC075</strain>
    </source>
</reference>
<evidence type="ECO:0000256" key="1">
    <source>
        <dbReference type="SAM" id="Phobius"/>
    </source>
</evidence>
<dbReference type="AlphaFoldDB" id="A0A2V4A208"/>
<organism evidence="2 3">
    <name type="scientific">Marinifilum breve</name>
    <dbReference type="NCBI Taxonomy" id="2184082"/>
    <lineage>
        <taxon>Bacteria</taxon>
        <taxon>Pseudomonadati</taxon>
        <taxon>Bacteroidota</taxon>
        <taxon>Bacteroidia</taxon>
        <taxon>Marinilabiliales</taxon>
        <taxon>Marinifilaceae</taxon>
    </lineage>
</organism>
<dbReference type="OrthoDB" id="1120468at2"/>
<feature type="transmembrane region" description="Helical" evidence="1">
    <location>
        <begin position="160"/>
        <end position="184"/>
    </location>
</feature>
<name>A0A2V4A208_9BACT</name>
<evidence type="ECO:0000313" key="2">
    <source>
        <dbReference type="EMBL" id="PXY02648.1"/>
    </source>
</evidence>
<protein>
    <submittedName>
        <fullName evidence="2">Uncharacterized protein</fullName>
    </submittedName>
</protein>
<feature type="transmembrane region" description="Helical" evidence="1">
    <location>
        <begin position="45"/>
        <end position="62"/>
    </location>
</feature>
<keyword evidence="1" id="KW-1133">Transmembrane helix</keyword>
<keyword evidence="1" id="KW-0472">Membrane</keyword>
<gene>
    <name evidence="2" type="ORF">DF185_00705</name>
</gene>
<keyword evidence="1" id="KW-0812">Transmembrane</keyword>
<evidence type="ECO:0000313" key="3">
    <source>
        <dbReference type="Proteomes" id="UP000248079"/>
    </source>
</evidence>